<accession>A0A9P6T8C5</accession>
<dbReference type="Proteomes" id="UP000886653">
    <property type="component" value="Unassembled WGS sequence"/>
</dbReference>
<dbReference type="EMBL" id="MU167332">
    <property type="protein sequence ID" value="KAG0142957.1"/>
    <property type="molecule type" value="Genomic_DNA"/>
</dbReference>
<reference evidence="2" key="1">
    <citation type="submission" date="2013-11" db="EMBL/GenBank/DDBJ databases">
        <title>Genome sequence of the fusiform rust pathogen reveals effectors for host alternation and coevolution with pine.</title>
        <authorList>
            <consortium name="DOE Joint Genome Institute"/>
            <person name="Smith K."/>
            <person name="Pendleton A."/>
            <person name="Kubisiak T."/>
            <person name="Anderson C."/>
            <person name="Salamov A."/>
            <person name="Aerts A."/>
            <person name="Riley R."/>
            <person name="Clum A."/>
            <person name="Lindquist E."/>
            <person name="Ence D."/>
            <person name="Campbell M."/>
            <person name="Kronenberg Z."/>
            <person name="Feau N."/>
            <person name="Dhillon B."/>
            <person name="Hamelin R."/>
            <person name="Burleigh J."/>
            <person name="Smith J."/>
            <person name="Yandell M."/>
            <person name="Nelson C."/>
            <person name="Grigoriev I."/>
            <person name="Davis J."/>
        </authorList>
    </citation>
    <scope>NUCLEOTIDE SEQUENCE</scope>
    <source>
        <strain evidence="2">G11</strain>
    </source>
</reference>
<comment type="caution">
    <text evidence="2">The sequence shown here is derived from an EMBL/GenBank/DDBJ whole genome shotgun (WGS) entry which is preliminary data.</text>
</comment>
<protein>
    <submittedName>
        <fullName evidence="2">Uncharacterized protein</fullName>
    </submittedName>
</protein>
<gene>
    <name evidence="2" type="ORF">CROQUDRAFT_96867</name>
</gene>
<organism evidence="2 3">
    <name type="scientific">Cronartium quercuum f. sp. fusiforme G11</name>
    <dbReference type="NCBI Taxonomy" id="708437"/>
    <lineage>
        <taxon>Eukaryota</taxon>
        <taxon>Fungi</taxon>
        <taxon>Dikarya</taxon>
        <taxon>Basidiomycota</taxon>
        <taxon>Pucciniomycotina</taxon>
        <taxon>Pucciniomycetes</taxon>
        <taxon>Pucciniales</taxon>
        <taxon>Coleosporiaceae</taxon>
        <taxon>Cronartium</taxon>
    </lineage>
</organism>
<evidence type="ECO:0000313" key="3">
    <source>
        <dbReference type="Proteomes" id="UP000886653"/>
    </source>
</evidence>
<sequence length="105" mass="11657">MTLEAQFEVRGMYSSHAGKFSGRESTPWHVTPDVGGPSPQQYVLRTSKTLGKFEVSEDIGFNEGGMKVWLEVALTRVGLAQQARGRISLDLVRGFKPRGRSRFEG</sequence>
<keyword evidence="3" id="KW-1185">Reference proteome</keyword>
<feature type="region of interest" description="Disordered" evidence="1">
    <location>
        <begin position="17"/>
        <end position="41"/>
    </location>
</feature>
<dbReference type="AlphaFoldDB" id="A0A9P6T8C5"/>
<name>A0A9P6T8C5_9BASI</name>
<evidence type="ECO:0000256" key="1">
    <source>
        <dbReference type="SAM" id="MobiDB-lite"/>
    </source>
</evidence>
<proteinExistence type="predicted"/>
<evidence type="ECO:0000313" key="2">
    <source>
        <dbReference type="EMBL" id="KAG0142957.1"/>
    </source>
</evidence>